<feature type="region of interest" description="Disordered" evidence="6">
    <location>
        <begin position="785"/>
        <end position="816"/>
    </location>
</feature>
<feature type="transmembrane region" description="Helical" evidence="7">
    <location>
        <begin position="1055"/>
        <end position="1082"/>
    </location>
</feature>
<evidence type="ECO:0000256" key="3">
    <source>
        <dbReference type="ARBA" id="ARBA00022833"/>
    </source>
</evidence>
<feature type="region of interest" description="Disordered" evidence="6">
    <location>
        <begin position="669"/>
        <end position="705"/>
    </location>
</feature>
<feature type="region of interest" description="Disordered" evidence="6">
    <location>
        <begin position="137"/>
        <end position="172"/>
    </location>
</feature>
<reference evidence="9 10" key="1">
    <citation type="submission" date="2016-02" db="EMBL/GenBank/DDBJ databases">
        <title>Genome analysis of coral dinoflagellate symbionts highlights evolutionary adaptations to a symbiotic lifestyle.</title>
        <authorList>
            <person name="Aranda M."/>
            <person name="Li Y."/>
            <person name="Liew Y.J."/>
            <person name="Baumgarten S."/>
            <person name="Simakov O."/>
            <person name="Wilson M."/>
            <person name="Piel J."/>
            <person name="Ashoor H."/>
            <person name="Bougouffa S."/>
            <person name="Bajic V.B."/>
            <person name="Ryu T."/>
            <person name="Ravasi T."/>
            <person name="Bayer T."/>
            <person name="Micklem G."/>
            <person name="Kim H."/>
            <person name="Bhak J."/>
            <person name="Lajeunesse T.C."/>
            <person name="Voolstra C.R."/>
        </authorList>
    </citation>
    <scope>NUCLEOTIDE SEQUENCE [LARGE SCALE GENOMIC DNA]</scope>
    <source>
        <strain evidence="9 10">CCMP2467</strain>
    </source>
</reference>
<dbReference type="SMART" id="SM00356">
    <property type="entry name" value="ZnF_C3H1"/>
    <property type="match status" value="2"/>
</dbReference>
<name>A0A1Q9CMG2_SYMMI</name>
<evidence type="ECO:0000313" key="10">
    <source>
        <dbReference type="Proteomes" id="UP000186817"/>
    </source>
</evidence>
<dbReference type="Proteomes" id="UP000186817">
    <property type="component" value="Unassembled WGS sequence"/>
</dbReference>
<feature type="compositionally biased region" description="Low complexity" evidence="6">
    <location>
        <begin position="791"/>
        <end position="801"/>
    </location>
</feature>
<dbReference type="EMBL" id="LSRX01001071">
    <property type="protein sequence ID" value="OLP84057.1"/>
    <property type="molecule type" value="Genomic_DNA"/>
</dbReference>
<evidence type="ECO:0000256" key="2">
    <source>
        <dbReference type="ARBA" id="ARBA00022771"/>
    </source>
</evidence>
<feature type="region of interest" description="Disordered" evidence="6">
    <location>
        <begin position="965"/>
        <end position="985"/>
    </location>
</feature>
<gene>
    <name evidence="9" type="ORF">AK812_SmicGene35107</name>
</gene>
<dbReference type="Pfam" id="PF00642">
    <property type="entry name" value="zf-CCCH"/>
    <property type="match status" value="1"/>
</dbReference>
<evidence type="ECO:0000256" key="6">
    <source>
        <dbReference type="SAM" id="MobiDB-lite"/>
    </source>
</evidence>
<sequence length="1322" mass="143964">MVRSRWIEESACQLALRRSLGGSETLSGKAESFPYQRCPRLRDSLAADSPMTSASSVPALKPNAQGRPSQFSKTKLCRFQLLGICAKGLQCPFAHGEDELKPLPDLRCTKLCRQLLTEGQCTTPNCGYAHRREELRSAAPSKADGRQKLKRGKANQKEAAPSSKEDRLLMPPPGLEEWSGTTYDAFASVRPAQATAVMPGVDPKDMYFFPESYRMPMQSTLPDVADLHLGLPVSSDETGEAADVPAYVHVPLQLGEIDPGLLKGTLAADGSSTTDVSETSTVEEDPITEEPWMESYAYTWYGNAGGSELSGYGNFGNENMRPRAVEIGEVSASQLRLSTGSWSTWNERDVVSDLILVEVLDFLMDVKDGQLAEALSRELKFFVNIAKKTKEKERRKRRPTSVFSNKAAPEDIESILSITLELLDKWGRYYEAAGSPGGAKIVDAWKELTKENVRFPQGPAEYVFLTKPSASRDAGAFGFGSTGGGGGFGGFGVEVSAPGSNSELSEPALQSLAAAVQSAVAQYGPGSPEAGEATAHFESMLAQWQHAAAEAVERGDMAAYEHFSAVAVRYAELQIGSPSASTENSRTFSGVSGVSPSPPDSDTVPESHSSSHKKHRRRKKEPQPDTFEVPPEVAMTPSFGHPGSDWAEADAAAAAYRAGEFGGSFGVGSSGFASDPGDSSDPFGAPSGAQGQGMSTEDFGGLAGGLSGSFPDAGMAQFGSQPGAYGAAGYDYGFNTGAFDAPGSQATQPSMDYDQQFARGTDPNSFSGSASAMMAMAHGSGGAENFNKASAPAPDAGPADLGPEEVDSEAAEAEEGGSRLRQLCERLQAEVEELKGQLQSSNSKELKAAQKRIKELERQQQRQDLPAVMQTDPTSCVLTCMIWLLRLMIVMMMMMMVMMVMVVMMMMLTMMMYLQDEDDGEGDEGQDSRDLTISALRETNMQMQAELDRRGLDLAAARRKAVEVEKRLSEKEEVDSEAAEAEEGGSRLRQLCERLQAEVEELKGQLQSSNSKELKAAQKRIKELERQQQRQDLPAVMQTDPTSCVLTCMIWLLRLMIVMMMMMMVMMVMVVMMMMLTMMMYLQDEDDGEGDEGQDSRDLTISALRETNMQMQAELDRRGLDLAAARRKAVEVEKRLSEKEEVFSDTCQRLVEAQQRVAQLEGELTHQREVETSLQDRLQGRGLTSRSIIPSPSARAQQTVAEVELRQARHALSSATGLESDLQRRSVPYGSGSFAPRPSADLQAPDLNLSVSQADELASTVSAEKAPQSRFISADPESTRLVQQQLWYWSEPDRGMGLNEERRRTQKEDPDEALPQLYCEPP</sequence>
<dbReference type="OrthoDB" id="445881at2759"/>
<feature type="domain" description="C3H1-type" evidence="8">
    <location>
        <begin position="71"/>
        <end position="98"/>
    </location>
</feature>
<feature type="transmembrane region" description="Helical" evidence="7">
    <location>
        <begin position="883"/>
        <end position="908"/>
    </location>
</feature>
<proteinExistence type="predicted"/>
<feature type="region of interest" description="Disordered" evidence="6">
    <location>
        <begin position="579"/>
        <end position="645"/>
    </location>
</feature>
<feature type="compositionally biased region" description="Acidic residues" evidence="6">
    <location>
        <begin position="972"/>
        <end position="983"/>
    </location>
</feature>
<feature type="region of interest" description="Disordered" evidence="6">
    <location>
        <begin position="265"/>
        <end position="287"/>
    </location>
</feature>
<feature type="compositionally biased region" description="Low complexity" evidence="6">
    <location>
        <begin position="271"/>
        <end position="280"/>
    </location>
</feature>
<keyword evidence="7" id="KW-0812">Transmembrane</keyword>
<comment type="caution">
    <text evidence="9">The sequence shown here is derived from an EMBL/GenBank/DDBJ whole genome shotgun (WGS) entry which is preliminary data.</text>
</comment>
<evidence type="ECO:0000259" key="8">
    <source>
        <dbReference type="PROSITE" id="PS50103"/>
    </source>
</evidence>
<keyword evidence="7" id="KW-0472">Membrane</keyword>
<dbReference type="PROSITE" id="PS50103">
    <property type="entry name" value="ZF_C3H1"/>
    <property type="match status" value="1"/>
</dbReference>
<feature type="coiled-coil region" evidence="5">
    <location>
        <begin position="1122"/>
        <end position="1170"/>
    </location>
</feature>
<organism evidence="9 10">
    <name type="scientific">Symbiodinium microadriaticum</name>
    <name type="common">Dinoflagellate</name>
    <name type="synonym">Zooxanthella microadriatica</name>
    <dbReference type="NCBI Taxonomy" id="2951"/>
    <lineage>
        <taxon>Eukaryota</taxon>
        <taxon>Sar</taxon>
        <taxon>Alveolata</taxon>
        <taxon>Dinophyceae</taxon>
        <taxon>Suessiales</taxon>
        <taxon>Symbiodiniaceae</taxon>
        <taxon>Symbiodinium</taxon>
    </lineage>
</organism>
<evidence type="ECO:0000256" key="1">
    <source>
        <dbReference type="ARBA" id="ARBA00022723"/>
    </source>
</evidence>
<feature type="compositionally biased region" description="Basic and acidic residues" evidence="6">
    <location>
        <begin position="1292"/>
        <end position="1308"/>
    </location>
</feature>
<dbReference type="InterPro" id="IPR000571">
    <property type="entry name" value="Znf_CCCH"/>
</dbReference>
<keyword evidence="2 4" id="KW-0863">Zinc-finger</keyword>
<dbReference type="InterPro" id="IPR036855">
    <property type="entry name" value="Znf_CCCH_sf"/>
</dbReference>
<evidence type="ECO:0000256" key="7">
    <source>
        <dbReference type="SAM" id="Phobius"/>
    </source>
</evidence>
<evidence type="ECO:0000256" key="5">
    <source>
        <dbReference type="SAM" id="Coils"/>
    </source>
</evidence>
<keyword evidence="1 4" id="KW-0479">Metal-binding</keyword>
<protein>
    <recommendedName>
        <fullName evidence="8">C3H1-type domain-containing protein</fullName>
    </recommendedName>
</protein>
<feature type="compositionally biased region" description="Polar residues" evidence="6">
    <location>
        <begin position="579"/>
        <end position="588"/>
    </location>
</feature>
<feature type="zinc finger region" description="C3H1-type" evidence="4">
    <location>
        <begin position="71"/>
        <end position="98"/>
    </location>
</feature>
<feature type="compositionally biased region" description="Basic residues" evidence="6">
    <location>
        <begin position="610"/>
        <end position="620"/>
    </location>
</feature>
<keyword evidence="3 4" id="KW-0862">Zinc</keyword>
<keyword evidence="5" id="KW-0175">Coiled coil</keyword>
<keyword evidence="10" id="KW-1185">Reference proteome</keyword>
<accession>A0A1Q9CMG2</accession>
<dbReference type="SUPFAM" id="SSF90229">
    <property type="entry name" value="CCCH zinc finger"/>
    <property type="match status" value="1"/>
</dbReference>
<dbReference type="Gene3D" id="4.10.1000.10">
    <property type="entry name" value="Zinc finger, CCCH-type"/>
    <property type="match status" value="1"/>
</dbReference>
<evidence type="ECO:0000256" key="4">
    <source>
        <dbReference type="PROSITE-ProRule" id="PRU00723"/>
    </source>
</evidence>
<feature type="compositionally biased region" description="Acidic residues" evidence="6">
    <location>
        <begin position="802"/>
        <end position="815"/>
    </location>
</feature>
<feature type="region of interest" description="Disordered" evidence="6">
    <location>
        <begin position="1292"/>
        <end position="1322"/>
    </location>
</feature>
<evidence type="ECO:0000313" key="9">
    <source>
        <dbReference type="EMBL" id="OLP84057.1"/>
    </source>
</evidence>
<keyword evidence="7" id="KW-1133">Transmembrane helix</keyword>
<dbReference type="GO" id="GO:0008270">
    <property type="term" value="F:zinc ion binding"/>
    <property type="evidence" value="ECO:0007669"/>
    <property type="project" value="UniProtKB-KW"/>
</dbReference>